<dbReference type="EMBL" id="VIFY01000038">
    <property type="protein sequence ID" value="TQB73880.1"/>
    <property type="molecule type" value="Genomic_DNA"/>
</dbReference>
<evidence type="ECO:0000313" key="4">
    <source>
        <dbReference type="Proteomes" id="UP000319663"/>
    </source>
</evidence>
<name>A0A507QYN5_MONPU</name>
<feature type="compositionally biased region" description="Polar residues" evidence="1">
    <location>
        <begin position="1"/>
        <end position="13"/>
    </location>
</feature>
<dbReference type="InterPro" id="IPR012337">
    <property type="entry name" value="RNaseH-like_sf"/>
</dbReference>
<dbReference type="Pfam" id="PF00075">
    <property type="entry name" value="RNase_H"/>
    <property type="match status" value="1"/>
</dbReference>
<comment type="caution">
    <text evidence="3">The sequence shown here is derived from an EMBL/GenBank/DDBJ whole genome shotgun (WGS) entry which is preliminary data.</text>
</comment>
<accession>A0A507QYN5</accession>
<dbReference type="SUPFAM" id="SSF53098">
    <property type="entry name" value="Ribonuclease H-like"/>
    <property type="match status" value="1"/>
</dbReference>
<dbReference type="PROSITE" id="PS50879">
    <property type="entry name" value="RNASE_H_1"/>
    <property type="match status" value="1"/>
</dbReference>
<evidence type="ECO:0000256" key="1">
    <source>
        <dbReference type="SAM" id="MobiDB-lite"/>
    </source>
</evidence>
<dbReference type="InterPro" id="IPR036397">
    <property type="entry name" value="RNaseH_sf"/>
</dbReference>
<gene>
    <name evidence="3" type="ORF">MPDQ_005358</name>
</gene>
<feature type="domain" description="RNase H type-1" evidence="2">
    <location>
        <begin position="66"/>
        <end position="172"/>
    </location>
</feature>
<dbReference type="GO" id="GO:0003676">
    <property type="term" value="F:nucleic acid binding"/>
    <property type="evidence" value="ECO:0007669"/>
    <property type="project" value="InterPro"/>
</dbReference>
<evidence type="ECO:0000313" key="3">
    <source>
        <dbReference type="EMBL" id="TQB73880.1"/>
    </source>
</evidence>
<proteinExistence type="predicted"/>
<dbReference type="AlphaFoldDB" id="A0A507QYN5"/>
<protein>
    <recommendedName>
        <fullName evidence="2">RNase H type-1 domain-containing protein</fullName>
    </recommendedName>
</protein>
<feature type="region of interest" description="Disordered" evidence="1">
    <location>
        <begin position="1"/>
        <end position="27"/>
    </location>
</feature>
<organism evidence="3 4">
    <name type="scientific">Monascus purpureus</name>
    <name type="common">Red mold</name>
    <name type="synonym">Monascus anka</name>
    <dbReference type="NCBI Taxonomy" id="5098"/>
    <lineage>
        <taxon>Eukaryota</taxon>
        <taxon>Fungi</taxon>
        <taxon>Dikarya</taxon>
        <taxon>Ascomycota</taxon>
        <taxon>Pezizomycotina</taxon>
        <taxon>Eurotiomycetes</taxon>
        <taxon>Eurotiomycetidae</taxon>
        <taxon>Eurotiales</taxon>
        <taxon>Aspergillaceae</taxon>
        <taxon>Monascus</taxon>
    </lineage>
</organism>
<dbReference type="InterPro" id="IPR002156">
    <property type="entry name" value="RNaseH_domain"/>
</dbReference>
<dbReference type="GO" id="GO:0004523">
    <property type="term" value="F:RNA-DNA hybrid ribonuclease activity"/>
    <property type="evidence" value="ECO:0007669"/>
    <property type="project" value="InterPro"/>
</dbReference>
<reference evidence="3 4" key="1">
    <citation type="submission" date="2019-06" db="EMBL/GenBank/DDBJ databases">
        <title>Wine fermentation using esterase from Monascus purpureus.</title>
        <authorList>
            <person name="Geng C."/>
            <person name="Zhang Y."/>
        </authorList>
    </citation>
    <scope>NUCLEOTIDE SEQUENCE [LARGE SCALE GENOMIC DNA]</scope>
    <source>
        <strain evidence="3">HQ1</strain>
    </source>
</reference>
<dbReference type="STRING" id="5098.A0A507QYN5"/>
<evidence type="ECO:0000259" key="2">
    <source>
        <dbReference type="PROSITE" id="PS50879"/>
    </source>
</evidence>
<dbReference type="Proteomes" id="UP000319663">
    <property type="component" value="Unassembled WGS sequence"/>
</dbReference>
<dbReference type="Gene3D" id="3.30.420.10">
    <property type="entry name" value="Ribonuclease H-like superfamily/Ribonuclease H"/>
    <property type="match status" value="1"/>
</dbReference>
<sequence length="172" mass="18710">MRPDTHTNSSPSPDTGHACKSNPHEIYGKDIDPEQLESILEDEPWVYLAHPDTNPCWNGGKHAGLKDTLVITVIDTCCEEGTPPLVGNIIPTAHVAELSAGIVAPAIVAQKREFVAEVRPLCRVVIKSDSEYLVKSMTEDVFKWKQNGYIDADGAPVACGMLFESIDKGVVQ</sequence>
<keyword evidence="4" id="KW-1185">Reference proteome</keyword>